<proteinExistence type="inferred from homology"/>
<evidence type="ECO:0000313" key="14">
    <source>
        <dbReference type="EMBL" id="SHG35583.1"/>
    </source>
</evidence>
<dbReference type="InterPro" id="IPR019798">
    <property type="entry name" value="Ser_HO-MeTrfase_PLP_BS"/>
</dbReference>
<keyword evidence="7 11" id="KW-0554">One-carbon metabolism</keyword>
<organism evidence="14 15">
    <name type="scientific">Desulfacinum infernum DSM 9756</name>
    <dbReference type="NCBI Taxonomy" id="1121391"/>
    <lineage>
        <taxon>Bacteria</taxon>
        <taxon>Pseudomonadati</taxon>
        <taxon>Thermodesulfobacteriota</taxon>
        <taxon>Syntrophobacteria</taxon>
        <taxon>Syntrophobacterales</taxon>
        <taxon>Syntrophobacteraceae</taxon>
        <taxon>Desulfacinum</taxon>
    </lineage>
</organism>
<dbReference type="FunFam" id="3.90.1150.10:FF:000003">
    <property type="entry name" value="Serine hydroxymethyltransferase"/>
    <property type="match status" value="1"/>
</dbReference>
<keyword evidence="6 11" id="KW-0963">Cytoplasm</keyword>
<evidence type="ECO:0000256" key="12">
    <source>
        <dbReference type="PIRSR" id="PIRSR000412-50"/>
    </source>
</evidence>
<comment type="catalytic activity">
    <reaction evidence="1 11">
        <text>(6R)-5,10-methylene-5,6,7,8-tetrahydrofolate + glycine + H2O = (6S)-5,6,7,8-tetrahydrofolate + L-serine</text>
        <dbReference type="Rhea" id="RHEA:15481"/>
        <dbReference type="ChEBI" id="CHEBI:15377"/>
        <dbReference type="ChEBI" id="CHEBI:15636"/>
        <dbReference type="ChEBI" id="CHEBI:33384"/>
        <dbReference type="ChEBI" id="CHEBI:57305"/>
        <dbReference type="ChEBI" id="CHEBI:57453"/>
        <dbReference type="EC" id="2.1.2.1"/>
    </reaction>
</comment>
<feature type="binding site" evidence="11">
    <location>
        <begin position="123"/>
        <end position="125"/>
    </location>
    <ligand>
        <name>(6S)-5,6,7,8-tetrahydrofolate</name>
        <dbReference type="ChEBI" id="CHEBI:57453"/>
    </ligand>
</feature>
<dbReference type="RefSeq" id="WP_073042231.1">
    <property type="nucleotide sequence ID" value="NZ_FQVB01000067.1"/>
</dbReference>
<feature type="binding site" evidence="11">
    <location>
        <position position="119"/>
    </location>
    <ligand>
        <name>(6S)-5,6,7,8-tetrahydrofolate</name>
        <dbReference type="ChEBI" id="CHEBI:57453"/>
    </ligand>
</feature>
<dbReference type="AlphaFoldDB" id="A0A1M5J6G3"/>
<evidence type="ECO:0000256" key="5">
    <source>
        <dbReference type="ARBA" id="ARBA00011738"/>
    </source>
</evidence>
<dbReference type="UniPathway" id="UPA00193"/>
<comment type="pathway">
    <text evidence="11">Amino-acid biosynthesis; glycine biosynthesis; glycine from L-serine: step 1/1.</text>
</comment>
<evidence type="ECO:0000256" key="11">
    <source>
        <dbReference type="HAMAP-Rule" id="MF_00051"/>
    </source>
</evidence>
<comment type="subcellular location">
    <subcellularLocation>
        <location evidence="3 11">Cytoplasm</location>
    </subcellularLocation>
</comment>
<dbReference type="NCBIfam" id="NF000586">
    <property type="entry name" value="PRK00011.1"/>
    <property type="match status" value="1"/>
</dbReference>
<dbReference type="InterPro" id="IPR039429">
    <property type="entry name" value="SHMT-like_dom"/>
</dbReference>
<name>A0A1M5J6G3_9BACT</name>
<keyword evidence="9 11" id="KW-0808">Transferase</keyword>
<dbReference type="SUPFAM" id="SSF53383">
    <property type="entry name" value="PLP-dependent transferases"/>
    <property type="match status" value="1"/>
</dbReference>
<evidence type="ECO:0000256" key="9">
    <source>
        <dbReference type="ARBA" id="ARBA00022679"/>
    </source>
</evidence>
<comment type="function">
    <text evidence="11">Catalyzes the reversible interconversion of serine and glycine with tetrahydrofolate (THF) serving as the one-carbon carrier. This reaction serves as the major source of one-carbon groups required for the biosynthesis of purines, thymidylate, methionine, and other important biomolecules. Also exhibits THF-independent aldolase activity toward beta-hydroxyamino acids, producing glycine and aldehydes, via a retro-aldol mechanism.</text>
</comment>
<dbReference type="EC" id="2.1.2.1" evidence="11"/>
<dbReference type="GO" id="GO:0004372">
    <property type="term" value="F:glycine hydroxymethyltransferase activity"/>
    <property type="evidence" value="ECO:0007669"/>
    <property type="project" value="UniProtKB-UniRule"/>
</dbReference>
<dbReference type="GO" id="GO:0035999">
    <property type="term" value="P:tetrahydrofolate interconversion"/>
    <property type="evidence" value="ECO:0007669"/>
    <property type="project" value="UniProtKB-UniRule"/>
</dbReference>
<dbReference type="PANTHER" id="PTHR11680">
    <property type="entry name" value="SERINE HYDROXYMETHYLTRANSFERASE"/>
    <property type="match status" value="1"/>
</dbReference>
<dbReference type="HAMAP" id="MF_00051">
    <property type="entry name" value="SHMT"/>
    <property type="match status" value="1"/>
</dbReference>
<feature type="modified residue" description="N6-(pyridoxal phosphate)lysine" evidence="11 12">
    <location>
        <position position="228"/>
    </location>
</feature>
<evidence type="ECO:0000256" key="2">
    <source>
        <dbReference type="ARBA" id="ARBA00001933"/>
    </source>
</evidence>
<dbReference type="PIRSF" id="PIRSF000412">
    <property type="entry name" value="SHMT"/>
    <property type="match status" value="1"/>
</dbReference>
<dbReference type="GO" id="GO:0008168">
    <property type="term" value="F:methyltransferase activity"/>
    <property type="evidence" value="ECO:0007669"/>
    <property type="project" value="UniProtKB-KW"/>
</dbReference>
<comment type="caution">
    <text evidence="11">Lacks conserved residue(s) required for the propagation of feature annotation.</text>
</comment>
<dbReference type="Pfam" id="PF00464">
    <property type="entry name" value="SHMT"/>
    <property type="match status" value="1"/>
</dbReference>
<dbReference type="FunFam" id="3.40.640.10:FF:000001">
    <property type="entry name" value="Serine hydroxymethyltransferase"/>
    <property type="match status" value="1"/>
</dbReference>
<keyword evidence="14" id="KW-0489">Methyltransferase</keyword>
<comment type="similarity">
    <text evidence="4 11">Belongs to the SHMT family.</text>
</comment>
<evidence type="ECO:0000256" key="10">
    <source>
        <dbReference type="ARBA" id="ARBA00022898"/>
    </source>
</evidence>
<evidence type="ECO:0000256" key="7">
    <source>
        <dbReference type="ARBA" id="ARBA00022563"/>
    </source>
</evidence>
<keyword evidence="8 11" id="KW-0028">Amino-acid biosynthesis</keyword>
<keyword evidence="10 11" id="KW-0663">Pyridoxal phosphate</keyword>
<evidence type="ECO:0000259" key="13">
    <source>
        <dbReference type="Pfam" id="PF00464"/>
    </source>
</evidence>
<reference evidence="15" key="1">
    <citation type="submission" date="2016-11" db="EMBL/GenBank/DDBJ databases">
        <authorList>
            <person name="Varghese N."/>
            <person name="Submissions S."/>
        </authorList>
    </citation>
    <scope>NUCLEOTIDE SEQUENCE [LARGE SCALE GENOMIC DNA]</scope>
    <source>
        <strain evidence="15">DSM 9756</strain>
    </source>
</reference>
<dbReference type="UniPathway" id="UPA00288">
    <property type="reaction ID" value="UER01023"/>
</dbReference>
<keyword evidence="15" id="KW-1185">Reference proteome</keyword>
<dbReference type="InterPro" id="IPR015424">
    <property type="entry name" value="PyrdxlP-dep_Trfase"/>
</dbReference>
<dbReference type="GO" id="GO:0019264">
    <property type="term" value="P:glycine biosynthetic process from serine"/>
    <property type="evidence" value="ECO:0007669"/>
    <property type="project" value="UniProtKB-UniRule"/>
</dbReference>
<dbReference type="GO" id="GO:0030170">
    <property type="term" value="F:pyridoxal phosphate binding"/>
    <property type="evidence" value="ECO:0007669"/>
    <property type="project" value="UniProtKB-UniRule"/>
</dbReference>
<dbReference type="InterPro" id="IPR015421">
    <property type="entry name" value="PyrdxlP-dep_Trfase_major"/>
</dbReference>
<dbReference type="Gene3D" id="3.40.640.10">
    <property type="entry name" value="Type I PLP-dependent aspartate aminotransferase-like (Major domain)"/>
    <property type="match status" value="1"/>
</dbReference>
<gene>
    <name evidence="11" type="primary">glyA</name>
    <name evidence="14" type="ORF">SAMN02745206_03731</name>
</gene>
<feature type="binding site" evidence="11">
    <location>
        <position position="243"/>
    </location>
    <ligand>
        <name>(6S)-5,6,7,8-tetrahydrofolate</name>
        <dbReference type="ChEBI" id="CHEBI:57453"/>
    </ligand>
</feature>
<dbReference type="EMBL" id="FQVB01000067">
    <property type="protein sequence ID" value="SHG35583.1"/>
    <property type="molecule type" value="Genomic_DNA"/>
</dbReference>
<dbReference type="STRING" id="1121391.SAMN02745206_03731"/>
<evidence type="ECO:0000256" key="3">
    <source>
        <dbReference type="ARBA" id="ARBA00004496"/>
    </source>
</evidence>
<dbReference type="InterPro" id="IPR049943">
    <property type="entry name" value="Ser_HO-MeTrfase-like"/>
</dbReference>
<evidence type="ECO:0000256" key="4">
    <source>
        <dbReference type="ARBA" id="ARBA00006376"/>
    </source>
</evidence>
<evidence type="ECO:0000256" key="6">
    <source>
        <dbReference type="ARBA" id="ARBA00022490"/>
    </source>
</evidence>
<dbReference type="GO" id="GO:0032259">
    <property type="term" value="P:methylation"/>
    <property type="evidence" value="ECO:0007669"/>
    <property type="project" value="UniProtKB-KW"/>
</dbReference>
<dbReference type="CDD" id="cd00378">
    <property type="entry name" value="SHMT"/>
    <property type="match status" value="1"/>
</dbReference>
<dbReference type="Gene3D" id="3.90.1150.10">
    <property type="entry name" value="Aspartate Aminotransferase, domain 1"/>
    <property type="match status" value="1"/>
</dbReference>
<evidence type="ECO:0000256" key="8">
    <source>
        <dbReference type="ARBA" id="ARBA00022605"/>
    </source>
</evidence>
<dbReference type="Proteomes" id="UP000184076">
    <property type="component" value="Unassembled WGS sequence"/>
</dbReference>
<dbReference type="PANTHER" id="PTHR11680:SF35">
    <property type="entry name" value="SERINE HYDROXYMETHYLTRANSFERASE 1"/>
    <property type="match status" value="1"/>
</dbReference>
<dbReference type="PROSITE" id="PS00096">
    <property type="entry name" value="SHMT"/>
    <property type="match status" value="1"/>
</dbReference>
<comment type="pathway">
    <text evidence="11">One-carbon metabolism; tetrahydrofolate interconversion.</text>
</comment>
<feature type="site" description="Plays an important role in substrate specificity" evidence="11">
    <location>
        <position position="227"/>
    </location>
</feature>
<dbReference type="InterPro" id="IPR001085">
    <property type="entry name" value="Ser_HO-MeTrfase"/>
</dbReference>
<comment type="subunit">
    <text evidence="5 11">Homodimer.</text>
</comment>
<protein>
    <recommendedName>
        <fullName evidence="11">Serine hydroxymethyltransferase</fullName>
        <shortName evidence="11">SHMT</shortName>
        <shortName evidence="11">Serine methylase</shortName>
        <ecNumber evidence="11">2.1.2.1</ecNumber>
    </recommendedName>
</protein>
<accession>A0A1M5J6G3</accession>
<evidence type="ECO:0000256" key="1">
    <source>
        <dbReference type="ARBA" id="ARBA00001528"/>
    </source>
</evidence>
<sequence length="425" mass="46247">MDIHSLQSMDPEIAQVLRDEEHRQRSKLELIASENFVSDAVRIAQGSVLTNKYAEGYPGRRYYGGCEFVDVAERLAQERACRLFGAEYANVQPHSGSQANMAVYFALLEPGDTIMGMDLRQGGHLTHGSPVSFSGRLFKVVSYGVKPDTETIDFDGLARLAREHRPRLIVAGASAYPRVIDFARFREICDEVGAYLMVDMAHIAGLISAGLHPNPVPHAHVVTSTTHKTLRGPRGGLILAGAELGRKLDSQIFPGIQGGPLMHVIAAKAVAFQEAMQPCFKEYQRRIVQNARTLAEALLSHGYRLVSGGTDNHMMLVDLRNKGLTGKQAEEALDKAGITVNKNSIPFDPQTPHVTSGIRIGTAAVTTRGMEPSHMVEIARFIHQALSAVDDSQRLAVLKADVAAFCESFPLHDPGTRAHALSAQG</sequence>
<dbReference type="OrthoDB" id="9803846at2"/>
<dbReference type="GO" id="GO:0005829">
    <property type="term" value="C:cytosol"/>
    <property type="evidence" value="ECO:0007669"/>
    <property type="project" value="TreeGrafter"/>
</dbReference>
<comment type="cofactor">
    <cofactor evidence="2 11 12">
        <name>pyridoxal 5'-phosphate</name>
        <dbReference type="ChEBI" id="CHEBI:597326"/>
    </cofactor>
</comment>
<evidence type="ECO:0000313" key="15">
    <source>
        <dbReference type="Proteomes" id="UP000184076"/>
    </source>
</evidence>
<dbReference type="InterPro" id="IPR015422">
    <property type="entry name" value="PyrdxlP-dep_Trfase_small"/>
</dbReference>
<feature type="domain" description="Serine hydroxymethyltransferase-like" evidence="13">
    <location>
        <begin position="6"/>
        <end position="382"/>
    </location>
</feature>